<feature type="region of interest" description="Disordered" evidence="1">
    <location>
        <begin position="18"/>
        <end position="80"/>
    </location>
</feature>
<dbReference type="EMBL" id="KD044611">
    <property type="protein sequence ID" value="EMS65407.1"/>
    <property type="molecule type" value="Genomic_DNA"/>
</dbReference>
<evidence type="ECO:0000256" key="1">
    <source>
        <dbReference type="SAM" id="MobiDB-lite"/>
    </source>
</evidence>
<gene>
    <name evidence="2" type="ORF">TRIUR3_33457</name>
</gene>
<proteinExistence type="predicted"/>
<reference evidence="2" key="1">
    <citation type="journal article" date="2013" name="Nature">
        <title>Draft genome of the wheat A-genome progenitor Triticum urartu.</title>
        <authorList>
            <person name="Ling H.Q."/>
            <person name="Zhao S."/>
            <person name="Liu D."/>
            <person name="Wang J."/>
            <person name="Sun H."/>
            <person name="Zhang C."/>
            <person name="Fan H."/>
            <person name="Li D."/>
            <person name="Dong L."/>
            <person name="Tao Y."/>
            <person name="Gao C."/>
            <person name="Wu H."/>
            <person name="Li Y."/>
            <person name="Cui Y."/>
            <person name="Guo X."/>
            <person name="Zheng S."/>
            <person name="Wang B."/>
            <person name="Yu K."/>
            <person name="Liang Q."/>
            <person name="Yang W."/>
            <person name="Lou X."/>
            <person name="Chen J."/>
            <person name="Feng M."/>
            <person name="Jian J."/>
            <person name="Zhang X."/>
            <person name="Luo G."/>
            <person name="Jiang Y."/>
            <person name="Liu J."/>
            <person name="Wang Z."/>
            <person name="Sha Y."/>
            <person name="Zhang B."/>
            <person name="Wu H."/>
            <person name="Tang D."/>
            <person name="Shen Q."/>
            <person name="Xue P."/>
            <person name="Zou S."/>
            <person name="Wang X."/>
            <person name="Liu X."/>
            <person name="Wang F."/>
            <person name="Yang Y."/>
            <person name="An X."/>
            <person name="Dong Z."/>
            <person name="Zhang K."/>
            <person name="Zhang X."/>
            <person name="Luo M.C."/>
            <person name="Dvorak J."/>
            <person name="Tong Y."/>
            <person name="Wang J."/>
            <person name="Yang H."/>
            <person name="Li Z."/>
            <person name="Wang D."/>
            <person name="Zhang A."/>
            <person name="Wang J."/>
        </authorList>
    </citation>
    <scope>NUCLEOTIDE SEQUENCE</scope>
</reference>
<organism evidence="2">
    <name type="scientific">Triticum urartu</name>
    <name type="common">Red wild einkorn</name>
    <name type="synonym">Crithodium urartu</name>
    <dbReference type="NCBI Taxonomy" id="4572"/>
    <lineage>
        <taxon>Eukaryota</taxon>
        <taxon>Viridiplantae</taxon>
        <taxon>Streptophyta</taxon>
        <taxon>Embryophyta</taxon>
        <taxon>Tracheophyta</taxon>
        <taxon>Spermatophyta</taxon>
        <taxon>Magnoliopsida</taxon>
        <taxon>Liliopsida</taxon>
        <taxon>Poales</taxon>
        <taxon>Poaceae</taxon>
        <taxon>BOP clade</taxon>
        <taxon>Pooideae</taxon>
        <taxon>Triticodae</taxon>
        <taxon>Triticeae</taxon>
        <taxon>Triticinae</taxon>
        <taxon>Triticum</taxon>
    </lineage>
</organism>
<protein>
    <submittedName>
        <fullName evidence="2">Uncharacterized protein</fullName>
    </submittedName>
</protein>
<sequence>MEWHGLKVHSILSQLKDYKGTSPCRLGPRHRRSDLHSRAAPGHLVTRNGFPKPGSDASHRPRRWSLQQRSKSRHEHPTSSFNWEPLHHLIRMGSARSTPSGNPRASTPWIRAELRCPRRSSACRLCLPYFCVG</sequence>
<evidence type="ECO:0000313" key="2">
    <source>
        <dbReference type="EMBL" id="EMS65407.1"/>
    </source>
</evidence>
<dbReference type="AlphaFoldDB" id="M7ZZD1"/>
<accession>M7ZZD1</accession>
<name>M7ZZD1_TRIUA</name>